<dbReference type="InterPro" id="IPR012910">
    <property type="entry name" value="Plug_dom"/>
</dbReference>
<dbReference type="GO" id="GO:0033214">
    <property type="term" value="P:siderophore-iron import into cell"/>
    <property type="evidence" value="ECO:0007669"/>
    <property type="project" value="TreeGrafter"/>
</dbReference>
<keyword evidence="2 9" id="KW-0813">Transport</keyword>
<gene>
    <name evidence="16" type="ORF">COA71_08970</name>
</gene>
<dbReference type="SUPFAM" id="SSF56935">
    <property type="entry name" value="Porins"/>
    <property type="match status" value="1"/>
</dbReference>
<keyword evidence="7 9" id="KW-0472">Membrane</keyword>
<dbReference type="Gene3D" id="2.170.130.10">
    <property type="entry name" value="TonB-dependent receptor, plug domain"/>
    <property type="match status" value="1"/>
</dbReference>
<organism evidence="16 17">
    <name type="scientific">SAR86 cluster bacterium</name>
    <dbReference type="NCBI Taxonomy" id="2030880"/>
    <lineage>
        <taxon>Bacteria</taxon>
        <taxon>Pseudomonadati</taxon>
        <taxon>Pseudomonadota</taxon>
        <taxon>Gammaproteobacteria</taxon>
        <taxon>SAR86 cluster</taxon>
    </lineage>
</organism>
<evidence type="ECO:0000259" key="15">
    <source>
        <dbReference type="Pfam" id="PF07715"/>
    </source>
</evidence>
<proteinExistence type="inferred from homology"/>
<keyword evidence="5 13" id="KW-0732">Signal</keyword>
<dbReference type="AlphaFoldDB" id="A0A2A5CBG2"/>
<comment type="subcellular location">
    <subcellularLocation>
        <location evidence="1 9">Cell outer membrane</location>
        <topology evidence="1 9">Multi-pass membrane protein</topology>
    </subcellularLocation>
</comment>
<dbReference type="Pfam" id="PF07715">
    <property type="entry name" value="Plug"/>
    <property type="match status" value="1"/>
</dbReference>
<keyword evidence="3 9" id="KW-1134">Transmembrane beta strand</keyword>
<dbReference type="Proteomes" id="UP000228987">
    <property type="component" value="Unassembled WGS sequence"/>
</dbReference>
<dbReference type="Pfam" id="PF00593">
    <property type="entry name" value="TonB_dep_Rec_b-barrel"/>
    <property type="match status" value="1"/>
</dbReference>
<keyword evidence="8 9" id="KW-0998">Cell outer membrane</keyword>
<evidence type="ECO:0000256" key="10">
    <source>
        <dbReference type="PROSITE-ProRule" id="PRU10144"/>
    </source>
</evidence>
<feature type="region of interest" description="Disordered" evidence="12">
    <location>
        <begin position="725"/>
        <end position="747"/>
    </location>
</feature>
<evidence type="ECO:0000256" key="1">
    <source>
        <dbReference type="ARBA" id="ARBA00004571"/>
    </source>
</evidence>
<evidence type="ECO:0000256" key="7">
    <source>
        <dbReference type="ARBA" id="ARBA00023136"/>
    </source>
</evidence>
<dbReference type="InterPro" id="IPR036942">
    <property type="entry name" value="Beta-barrel_TonB_sf"/>
</dbReference>
<sequence>MKRPALASLIALILTTSHTSTTLAQEASDNRETNSFFEEISIIGNRDDISSITGSAYLITPEQLQTFSYSDIQRIIREIPGVSIQIEDGYGLRPNISIRGVATERSSRITLLEDNVLIAPAPYAAPSAYYFPTSGRLNSVEVVKGPSAITQGPYTIGGALNMISTPIPNQFEGNILLESGEDSTHRLHANYGGYSESGFGFLLETHNWTSDGFQQINRSQNDTGFKVNDYTVKLGYAPLNSKSSIELKLQYVEQDSNQSYLGLTDNDFQLDSYQRYGISDLDNITTEHKQIILRYNYAYSDALGFTAVAYNNEHARNWFKTEGIDLDGSTDADSVSRTSWSNIINDINTNSSRDGFSSDDLHRILSGELDTAVGSIDVRSNNREYFSRGIQLGFNWNGNIGQISHSLEGSIRLHKDEEDRMQYDSSYQQISGSLVLNDIGALGAAGNRVQEANATAIYIYDRIQFGNWTFTPGIRFEDIELKRTRYRNGEARTFRDSRENDTQIWLPGAGISYQFDTGVTLLAGAHKGFTTPPNSPGVKPEEAINYEAGIRFSNSSINTELIAFHSDYENLLGVCTASSGTNCAIGDAFNGDAATVQGIEFILSSSVDLSRGIILPLMFSYTHINGEFDTNIASTDFFGDVSAGDPIPYIPKNQLQFSLGLESNKWGIQAKANYVDEVCVRASCGVFEKTDDTLTIDLTANYQINNTLNIYTRIENITSEEDIMGRHPYGARPNKGRTASVGARISF</sequence>
<dbReference type="PROSITE" id="PS01156">
    <property type="entry name" value="TONB_DEPENDENT_REC_2"/>
    <property type="match status" value="1"/>
</dbReference>
<dbReference type="InterPro" id="IPR037066">
    <property type="entry name" value="Plug_dom_sf"/>
</dbReference>
<feature type="chain" id="PRO_5013377385" evidence="13">
    <location>
        <begin position="25"/>
        <end position="747"/>
    </location>
</feature>
<dbReference type="EMBL" id="NVWI01000006">
    <property type="protein sequence ID" value="PCJ41167.1"/>
    <property type="molecule type" value="Genomic_DNA"/>
</dbReference>
<evidence type="ECO:0000313" key="17">
    <source>
        <dbReference type="Proteomes" id="UP000228987"/>
    </source>
</evidence>
<evidence type="ECO:0000256" key="13">
    <source>
        <dbReference type="SAM" id="SignalP"/>
    </source>
</evidence>
<evidence type="ECO:0000256" key="5">
    <source>
        <dbReference type="ARBA" id="ARBA00022729"/>
    </source>
</evidence>
<feature type="domain" description="TonB-dependent receptor-like beta-barrel" evidence="14">
    <location>
        <begin position="253"/>
        <end position="717"/>
    </location>
</feature>
<dbReference type="PANTHER" id="PTHR30442:SF0">
    <property type="entry name" value="FE(3+) DICITRATE TRANSPORT PROTEIN FECA"/>
    <property type="match status" value="1"/>
</dbReference>
<comment type="caution">
    <text evidence="16">The sequence shown here is derived from an EMBL/GenBank/DDBJ whole genome shotgun (WGS) entry which is preliminary data.</text>
</comment>
<evidence type="ECO:0000256" key="11">
    <source>
        <dbReference type="RuleBase" id="RU003357"/>
    </source>
</evidence>
<dbReference type="PROSITE" id="PS52016">
    <property type="entry name" value="TONB_DEPENDENT_REC_3"/>
    <property type="match status" value="1"/>
</dbReference>
<reference evidence="17" key="1">
    <citation type="submission" date="2017-08" db="EMBL/GenBank/DDBJ databases">
        <title>A dynamic microbial community with high functional redundancy inhabits the cold, oxic subseafloor aquifer.</title>
        <authorList>
            <person name="Tully B.J."/>
            <person name="Wheat C.G."/>
            <person name="Glazer B.T."/>
            <person name="Huber J.A."/>
        </authorList>
    </citation>
    <scope>NUCLEOTIDE SEQUENCE [LARGE SCALE GENOMIC DNA]</scope>
</reference>
<feature type="domain" description="TonB-dependent receptor plug" evidence="15">
    <location>
        <begin position="50"/>
        <end position="159"/>
    </location>
</feature>
<evidence type="ECO:0000256" key="2">
    <source>
        <dbReference type="ARBA" id="ARBA00022448"/>
    </source>
</evidence>
<dbReference type="InterPro" id="IPR010917">
    <property type="entry name" value="TonB_rcpt_CS"/>
</dbReference>
<dbReference type="GO" id="GO:0009279">
    <property type="term" value="C:cell outer membrane"/>
    <property type="evidence" value="ECO:0007669"/>
    <property type="project" value="UniProtKB-SubCell"/>
</dbReference>
<evidence type="ECO:0000256" key="4">
    <source>
        <dbReference type="ARBA" id="ARBA00022692"/>
    </source>
</evidence>
<evidence type="ECO:0000256" key="6">
    <source>
        <dbReference type="ARBA" id="ARBA00023077"/>
    </source>
</evidence>
<dbReference type="InterPro" id="IPR000531">
    <property type="entry name" value="Beta-barrel_TonB"/>
</dbReference>
<protein>
    <submittedName>
        <fullName evidence="16">Ligand-gated channel</fullName>
    </submittedName>
</protein>
<evidence type="ECO:0000259" key="14">
    <source>
        <dbReference type="Pfam" id="PF00593"/>
    </source>
</evidence>
<evidence type="ECO:0000313" key="16">
    <source>
        <dbReference type="EMBL" id="PCJ41167.1"/>
    </source>
</evidence>
<keyword evidence="4 9" id="KW-0812">Transmembrane</keyword>
<name>A0A2A5CBG2_9GAMM</name>
<evidence type="ECO:0000256" key="12">
    <source>
        <dbReference type="SAM" id="MobiDB-lite"/>
    </source>
</evidence>
<feature type="short sequence motif" description="TonB C-terminal box" evidence="10">
    <location>
        <begin position="730"/>
        <end position="747"/>
    </location>
</feature>
<dbReference type="Gene3D" id="2.40.170.20">
    <property type="entry name" value="TonB-dependent receptor, beta-barrel domain"/>
    <property type="match status" value="1"/>
</dbReference>
<accession>A0A2A5CBG2</accession>
<feature type="signal peptide" evidence="13">
    <location>
        <begin position="1"/>
        <end position="24"/>
    </location>
</feature>
<evidence type="ECO:0000256" key="9">
    <source>
        <dbReference type="PROSITE-ProRule" id="PRU01360"/>
    </source>
</evidence>
<keyword evidence="6 11" id="KW-0798">TonB box</keyword>
<comment type="similarity">
    <text evidence="9 11">Belongs to the TonB-dependent receptor family.</text>
</comment>
<dbReference type="PANTHER" id="PTHR30442">
    <property type="entry name" value="IRON III DICITRATE TRANSPORT PROTEIN FECA"/>
    <property type="match status" value="1"/>
</dbReference>
<evidence type="ECO:0000256" key="3">
    <source>
        <dbReference type="ARBA" id="ARBA00022452"/>
    </source>
</evidence>
<evidence type="ECO:0000256" key="8">
    <source>
        <dbReference type="ARBA" id="ARBA00023237"/>
    </source>
</evidence>
<dbReference type="InterPro" id="IPR039426">
    <property type="entry name" value="TonB-dep_rcpt-like"/>
</dbReference>